<sequence length="344" mass="37665">MPTATLTVTPLDADDPAEVAAAYQVRARAQANDVPDFPAPCRVAFEVGLRVPWPGDETHRWVARSSSGEVVGYVQANLPTLDNLSNASVDIIVLPEHRRRGYGRILYAHIVEFLRGRGRRVMIAFTAETLPGGGVPRDPGPTAFARAMGMKSALAEVRRRLDLETLDHAAIDAMLADARAASAGYSLVRWGSVVPDELIEGVALLDSDFLNQAPLGDLQWEPENVDAARIRAMDEARVKVGRVAVNTAAVHDETGTMVAWSGLSRPATHVEHAGQGITLVHPAHRGRRLGLLTKIENLRTAIIELPGIRYIDTWNAAVNKHMIAINEQMGFRAVDQWHNWQQEI</sequence>
<evidence type="ECO:0000313" key="4">
    <source>
        <dbReference type="EMBL" id="GIJ66591.1"/>
    </source>
</evidence>
<dbReference type="Gene3D" id="3.40.630.30">
    <property type="match status" value="1"/>
</dbReference>
<accession>A0A8J3ZSC9</accession>
<evidence type="ECO:0000259" key="3">
    <source>
        <dbReference type="PROSITE" id="PS51186"/>
    </source>
</evidence>
<dbReference type="SUPFAM" id="SSF55729">
    <property type="entry name" value="Acyl-CoA N-acyltransferases (Nat)"/>
    <property type="match status" value="2"/>
</dbReference>
<proteinExistence type="predicted"/>
<dbReference type="RefSeq" id="WP_203926545.1">
    <property type="nucleotide sequence ID" value="NZ_BOPH01000018.1"/>
</dbReference>
<name>A0A8J3ZSC9_9ACTN</name>
<keyword evidence="2" id="KW-0012">Acyltransferase</keyword>
<organism evidence="4 5">
    <name type="scientific">Virgisporangium ochraceum</name>
    <dbReference type="NCBI Taxonomy" id="65505"/>
    <lineage>
        <taxon>Bacteria</taxon>
        <taxon>Bacillati</taxon>
        <taxon>Actinomycetota</taxon>
        <taxon>Actinomycetes</taxon>
        <taxon>Micromonosporales</taxon>
        <taxon>Micromonosporaceae</taxon>
        <taxon>Virgisporangium</taxon>
    </lineage>
</organism>
<protein>
    <recommendedName>
        <fullName evidence="3">N-acetyltransferase domain-containing protein</fullName>
    </recommendedName>
</protein>
<reference evidence="4" key="1">
    <citation type="submission" date="2021-01" db="EMBL/GenBank/DDBJ databases">
        <title>Whole genome shotgun sequence of Virgisporangium ochraceum NBRC 16418.</title>
        <authorList>
            <person name="Komaki H."/>
            <person name="Tamura T."/>
        </authorList>
    </citation>
    <scope>NUCLEOTIDE SEQUENCE</scope>
    <source>
        <strain evidence="4">NBRC 16418</strain>
    </source>
</reference>
<comment type="caution">
    <text evidence="4">The sequence shown here is derived from an EMBL/GenBank/DDBJ whole genome shotgun (WGS) entry which is preliminary data.</text>
</comment>
<dbReference type="EMBL" id="BOPH01000018">
    <property type="protein sequence ID" value="GIJ66591.1"/>
    <property type="molecule type" value="Genomic_DNA"/>
</dbReference>
<dbReference type="InterPro" id="IPR050832">
    <property type="entry name" value="Bact_Acetyltransf"/>
</dbReference>
<dbReference type="GO" id="GO:0016747">
    <property type="term" value="F:acyltransferase activity, transferring groups other than amino-acyl groups"/>
    <property type="evidence" value="ECO:0007669"/>
    <property type="project" value="InterPro"/>
</dbReference>
<dbReference type="Proteomes" id="UP000635606">
    <property type="component" value="Unassembled WGS sequence"/>
</dbReference>
<dbReference type="InterPro" id="IPR000182">
    <property type="entry name" value="GNAT_dom"/>
</dbReference>
<evidence type="ECO:0000256" key="1">
    <source>
        <dbReference type="ARBA" id="ARBA00022679"/>
    </source>
</evidence>
<dbReference type="InterPro" id="IPR016181">
    <property type="entry name" value="Acyl_CoA_acyltransferase"/>
</dbReference>
<evidence type="ECO:0000256" key="2">
    <source>
        <dbReference type="ARBA" id="ARBA00023315"/>
    </source>
</evidence>
<dbReference type="AlphaFoldDB" id="A0A8J3ZSC9"/>
<gene>
    <name evidence="4" type="ORF">Voc01_015080</name>
</gene>
<dbReference type="Pfam" id="PF00583">
    <property type="entry name" value="Acetyltransf_1"/>
    <property type="match status" value="1"/>
</dbReference>
<dbReference type="CDD" id="cd04301">
    <property type="entry name" value="NAT_SF"/>
    <property type="match status" value="1"/>
</dbReference>
<dbReference type="PANTHER" id="PTHR43877">
    <property type="entry name" value="AMINOALKYLPHOSPHONATE N-ACETYLTRANSFERASE-RELATED-RELATED"/>
    <property type="match status" value="1"/>
</dbReference>
<dbReference type="PROSITE" id="PS51186">
    <property type="entry name" value="GNAT"/>
    <property type="match status" value="1"/>
</dbReference>
<feature type="domain" description="N-acetyltransferase" evidence="3">
    <location>
        <begin position="23"/>
        <end position="167"/>
    </location>
</feature>
<keyword evidence="5" id="KW-1185">Reference proteome</keyword>
<keyword evidence="1" id="KW-0808">Transferase</keyword>
<evidence type="ECO:0000313" key="5">
    <source>
        <dbReference type="Proteomes" id="UP000635606"/>
    </source>
</evidence>